<accession>A0A1Y1WSW6</accession>
<dbReference type="AlphaFoldDB" id="A0A1Y1WSW6"/>
<dbReference type="SUPFAM" id="SSF88713">
    <property type="entry name" value="Glycoside hydrolase/deacetylase"/>
    <property type="match status" value="1"/>
</dbReference>
<keyword evidence="5" id="KW-0119">Carbohydrate metabolism</keyword>
<sequence>MAVKATRIESCTKPNTIALTFDDGPYQYSEELLDTLKKAGIHATFFINGDNYWGDLTNHKRGRKIIKRMAEDGHQIASHTWNHSIPSTKAGIKESMTKLDNLIESITGKRPKYFRAPKGDCDQKCASSFEELGYKVIQWDTDTNDWDIENTTPSKRVSMAKNFLKNRWGEKKSNYLILMHETYKHTVEELVPWVIKNKPKGYKFVTVAECLGDS</sequence>
<evidence type="ECO:0000256" key="5">
    <source>
        <dbReference type="ARBA" id="ARBA00023277"/>
    </source>
</evidence>
<gene>
    <name evidence="7" type="ORF">BCR32DRAFT_208986</name>
</gene>
<evidence type="ECO:0000313" key="8">
    <source>
        <dbReference type="Proteomes" id="UP000193944"/>
    </source>
</evidence>
<dbReference type="InterPro" id="IPR011330">
    <property type="entry name" value="Glyco_hydro/deAcase_b/a-brl"/>
</dbReference>
<proteinExistence type="predicted"/>
<evidence type="ECO:0000259" key="6">
    <source>
        <dbReference type="PROSITE" id="PS51677"/>
    </source>
</evidence>
<dbReference type="PANTHER" id="PTHR46471">
    <property type="entry name" value="CHITIN DEACETYLASE"/>
    <property type="match status" value="1"/>
</dbReference>
<evidence type="ECO:0000256" key="1">
    <source>
        <dbReference type="ARBA" id="ARBA00001941"/>
    </source>
</evidence>
<dbReference type="GO" id="GO:0046872">
    <property type="term" value="F:metal ion binding"/>
    <property type="evidence" value="ECO:0007669"/>
    <property type="project" value="UniProtKB-KW"/>
</dbReference>
<feature type="domain" description="NodB homology" evidence="6">
    <location>
        <begin position="15"/>
        <end position="205"/>
    </location>
</feature>
<dbReference type="Proteomes" id="UP000193944">
    <property type="component" value="Unassembled WGS sequence"/>
</dbReference>
<keyword evidence="2" id="KW-0479">Metal-binding</keyword>
<evidence type="ECO:0000256" key="3">
    <source>
        <dbReference type="ARBA" id="ARBA00022729"/>
    </source>
</evidence>
<dbReference type="GO" id="GO:0005975">
    <property type="term" value="P:carbohydrate metabolic process"/>
    <property type="evidence" value="ECO:0007669"/>
    <property type="project" value="InterPro"/>
</dbReference>
<dbReference type="STRING" id="1754192.A0A1Y1WSW6"/>
<reference evidence="7 8" key="2">
    <citation type="submission" date="2016-08" db="EMBL/GenBank/DDBJ databases">
        <title>Pervasive Adenine N6-methylation of Active Genes in Fungi.</title>
        <authorList>
            <consortium name="DOE Joint Genome Institute"/>
            <person name="Mondo S.J."/>
            <person name="Dannebaum R.O."/>
            <person name="Kuo R.C."/>
            <person name="Labutti K."/>
            <person name="Haridas S."/>
            <person name="Kuo A."/>
            <person name="Salamov A."/>
            <person name="Ahrendt S.R."/>
            <person name="Lipzen A."/>
            <person name="Sullivan W."/>
            <person name="Andreopoulos W.B."/>
            <person name="Clum A."/>
            <person name="Lindquist E."/>
            <person name="Daum C."/>
            <person name="Ramamoorthy G.K."/>
            <person name="Gryganskyi A."/>
            <person name="Culley D."/>
            <person name="Magnuson J.K."/>
            <person name="James T.Y."/>
            <person name="O'Malley M.A."/>
            <person name="Stajich J.E."/>
            <person name="Spatafora J.W."/>
            <person name="Visel A."/>
            <person name="Grigoriev I.V."/>
        </authorList>
    </citation>
    <scope>NUCLEOTIDE SEQUENCE [LARGE SCALE GENOMIC DNA]</scope>
    <source>
        <strain evidence="7 8">S4</strain>
    </source>
</reference>
<dbReference type="CDD" id="cd10951">
    <property type="entry name" value="CE4_ClCDA_like"/>
    <property type="match status" value="1"/>
</dbReference>
<keyword evidence="3" id="KW-0732">Signal</keyword>
<dbReference type="GO" id="GO:0016810">
    <property type="term" value="F:hydrolase activity, acting on carbon-nitrogen (but not peptide) bonds"/>
    <property type="evidence" value="ECO:0007669"/>
    <property type="project" value="InterPro"/>
</dbReference>
<keyword evidence="4 7" id="KW-0378">Hydrolase</keyword>
<protein>
    <submittedName>
        <fullName evidence="7">Glycoside hydrolase/deacetylase</fullName>
    </submittedName>
</protein>
<reference evidence="7 8" key="1">
    <citation type="submission" date="2016-08" db="EMBL/GenBank/DDBJ databases">
        <title>A Parts List for Fungal Cellulosomes Revealed by Comparative Genomics.</title>
        <authorList>
            <consortium name="DOE Joint Genome Institute"/>
            <person name="Haitjema C.H."/>
            <person name="Gilmore S.P."/>
            <person name="Henske J.K."/>
            <person name="Solomon K.V."/>
            <person name="De Groot R."/>
            <person name="Kuo A."/>
            <person name="Mondo S.J."/>
            <person name="Salamov A.A."/>
            <person name="Labutti K."/>
            <person name="Zhao Z."/>
            <person name="Chiniquy J."/>
            <person name="Barry K."/>
            <person name="Brewer H.M."/>
            <person name="Purvine S.O."/>
            <person name="Wright A.T."/>
            <person name="Boxma B."/>
            <person name="Van Alen T."/>
            <person name="Hackstein J.H."/>
            <person name="Baker S.E."/>
            <person name="Grigoriev I.V."/>
            <person name="O'Malley M.A."/>
        </authorList>
    </citation>
    <scope>NUCLEOTIDE SEQUENCE [LARGE SCALE GENOMIC DNA]</scope>
    <source>
        <strain evidence="7 8">S4</strain>
    </source>
</reference>
<dbReference type="EMBL" id="MCFG01000293">
    <property type="protein sequence ID" value="ORX76542.1"/>
    <property type="molecule type" value="Genomic_DNA"/>
</dbReference>
<dbReference type="PROSITE" id="PS51677">
    <property type="entry name" value="NODB"/>
    <property type="match status" value="1"/>
</dbReference>
<dbReference type="Pfam" id="PF01522">
    <property type="entry name" value="Polysacc_deac_1"/>
    <property type="match status" value="1"/>
</dbReference>
<name>A0A1Y1WSW6_9FUNG</name>
<dbReference type="InterPro" id="IPR002509">
    <property type="entry name" value="NODB_dom"/>
</dbReference>
<dbReference type="Gene3D" id="3.20.20.370">
    <property type="entry name" value="Glycoside hydrolase/deacetylase"/>
    <property type="match status" value="1"/>
</dbReference>
<dbReference type="OrthoDB" id="2158458at2759"/>
<feature type="non-terminal residue" evidence="7">
    <location>
        <position position="214"/>
    </location>
</feature>
<organism evidence="7 8">
    <name type="scientific">Anaeromyces robustus</name>
    <dbReference type="NCBI Taxonomy" id="1754192"/>
    <lineage>
        <taxon>Eukaryota</taxon>
        <taxon>Fungi</taxon>
        <taxon>Fungi incertae sedis</taxon>
        <taxon>Chytridiomycota</taxon>
        <taxon>Chytridiomycota incertae sedis</taxon>
        <taxon>Neocallimastigomycetes</taxon>
        <taxon>Neocallimastigales</taxon>
        <taxon>Neocallimastigaceae</taxon>
        <taxon>Anaeromyces</taxon>
    </lineage>
</organism>
<comment type="caution">
    <text evidence="7">The sequence shown here is derived from an EMBL/GenBank/DDBJ whole genome shotgun (WGS) entry which is preliminary data.</text>
</comment>
<evidence type="ECO:0000256" key="4">
    <source>
        <dbReference type="ARBA" id="ARBA00022801"/>
    </source>
</evidence>
<comment type="cofactor">
    <cofactor evidence="1">
        <name>Co(2+)</name>
        <dbReference type="ChEBI" id="CHEBI:48828"/>
    </cofactor>
</comment>
<dbReference type="PANTHER" id="PTHR46471:SF2">
    <property type="entry name" value="CHITIN DEACETYLASE-RELATED"/>
    <property type="match status" value="1"/>
</dbReference>
<evidence type="ECO:0000313" key="7">
    <source>
        <dbReference type="EMBL" id="ORX76542.1"/>
    </source>
</evidence>
<evidence type="ECO:0000256" key="2">
    <source>
        <dbReference type="ARBA" id="ARBA00022723"/>
    </source>
</evidence>
<keyword evidence="8" id="KW-1185">Reference proteome</keyword>